<dbReference type="Gene3D" id="3.40.1110.10">
    <property type="entry name" value="Calcium-transporting ATPase, cytoplasmic domain N"/>
    <property type="match status" value="1"/>
</dbReference>
<dbReference type="InterPro" id="IPR018303">
    <property type="entry name" value="ATPase_P-typ_P_site"/>
</dbReference>
<organism evidence="5 6">
    <name type="scientific">Pseudarthrobacter humi</name>
    <dbReference type="NCBI Taxonomy" id="2952523"/>
    <lineage>
        <taxon>Bacteria</taxon>
        <taxon>Bacillati</taxon>
        <taxon>Actinomycetota</taxon>
        <taxon>Actinomycetes</taxon>
        <taxon>Micrococcales</taxon>
        <taxon>Micrococcaceae</taxon>
        <taxon>Pseudarthrobacter</taxon>
    </lineage>
</organism>
<keyword evidence="3" id="KW-1133">Transmembrane helix</keyword>
<gene>
    <name evidence="5" type="ORF">NFC73_06800</name>
</gene>
<evidence type="ECO:0000256" key="3">
    <source>
        <dbReference type="ARBA" id="ARBA00022989"/>
    </source>
</evidence>
<reference evidence="5 6" key="1">
    <citation type="submission" date="2022-06" db="EMBL/GenBank/DDBJ databases">
        <title>Pseudarthrobacter sp. strain RMG13 Genome sequencing and assembly.</title>
        <authorList>
            <person name="Kim I."/>
        </authorList>
    </citation>
    <scope>NUCLEOTIDE SEQUENCE [LARGE SCALE GENOMIC DNA]</scope>
    <source>
        <strain evidence="5 6">RMG13</strain>
    </source>
</reference>
<protein>
    <submittedName>
        <fullName evidence="5">Uncharacterized protein</fullName>
    </submittedName>
</protein>
<comment type="subcellular location">
    <subcellularLocation>
        <location evidence="1">Endomembrane system</location>
        <topology evidence="1">Multi-pass membrane protein</topology>
    </subcellularLocation>
</comment>
<dbReference type="Gene3D" id="1.20.1110.10">
    <property type="entry name" value="Calcium-transporting ATPase, transmembrane domain"/>
    <property type="match status" value="1"/>
</dbReference>
<proteinExistence type="predicted"/>
<dbReference type="Gene3D" id="3.40.50.1000">
    <property type="entry name" value="HAD superfamily/HAD-like"/>
    <property type="match status" value="1"/>
</dbReference>
<dbReference type="PROSITE" id="PS00154">
    <property type="entry name" value="ATPASE_E1_E2"/>
    <property type="match status" value="1"/>
</dbReference>
<evidence type="ECO:0000256" key="4">
    <source>
        <dbReference type="ARBA" id="ARBA00023136"/>
    </source>
</evidence>
<keyword evidence="4" id="KW-0472">Membrane</keyword>
<evidence type="ECO:0000313" key="6">
    <source>
        <dbReference type="Proteomes" id="UP001524318"/>
    </source>
</evidence>
<dbReference type="RefSeq" id="WP_254748738.1">
    <property type="nucleotide sequence ID" value="NZ_JANCLV010000003.1"/>
</dbReference>
<keyword evidence="6" id="KW-1185">Reference proteome</keyword>
<evidence type="ECO:0000313" key="5">
    <source>
        <dbReference type="EMBL" id="MCP8999442.1"/>
    </source>
</evidence>
<dbReference type="EMBL" id="JANCLV010000003">
    <property type="protein sequence ID" value="MCP8999442.1"/>
    <property type="molecule type" value="Genomic_DNA"/>
</dbReference>
<dbReference type="Proteomes" id="UP001524318">
    <property type="component" value="Unassembled WGS sequence"/>
</dbReference>
<sequence length="70" mass="7431">MTRRNAVVKEHHSVESLGSASVMAADKTGTLTRNEMMIGRIVTASGQIELTGEHARPWQIQGDPTEAGGG</sequence>
<comment type="caution">
    <text evidence="5">The sequence shown here is derived from an EMBL/GenBank/DDBJ whole genome shotgun (WGS) entry which is preliminary data.</text>
</comment>
<evidence type="ECO:0000256" key="1">
    <source>
        <dbReference type="ARBA" id="ARBA00004127"/>
    </source>
</evidence>
<dbReference type="InterPro" id="IPR023214">
    <property type="entry name" value="HAD_sf"/>
</dbReference>
<keyword evidence="2" id="KW-0812">Transmembrane</keyword>
<accession>A0ABT1LLX5</accession>
<evidence type="ECO:0000256" key="2">
    <source>
        <dbReference type="ARBA" id="ARBA00022692"/>
    </source>
</evidence>
<name>A0ABT1LLX5_9MICC</name>
<dbReference type="InterPro" id="IPR023299">
    <property type="entry name" value="ATPase_P-typ_cyto_dom_N"/>
</dbReference>